<feature type="domain" description="Glycosyltransferase subfamily 4-like N-terminal" evidence="3">
    <location>
        <begin position="18"/>
        <end position="173"/>
    </location>
</feature>
<dbReference type="EMBL" id="JACCBS010000001">
    <property type="protein sequence ID" value="NYE56940.1"/>
    <property type="molecule type" value="Genomic_DNA"/>
</dbReference>
<dbReference type="Gene3D" id="3.40.50.2000">
    <property type="entry name" value="Glycogen Phosphorylase B"/>
    <property type="match status" value="2"/>
</dbReference>
<gene>
    <name evidence="4" type="ORF">HDG70_000646</name>
</gene>
<name>A0ABX2R7B0_9THEO</name>
<accession>A0ABX2R7B0</accession>
<dbReference type="RefSeq" id="WP_028052125.1">
    <property type="nucleotide sequence ID" value="NZ_ATYG01000014.1"/>
</dbReference>
<dbReference type="InterPro" id="IPR001296">
    <property type="entry name" value="Glyco_trans_1"/>
</dbReference>
<dbReference type="SUPFAM" id="SSF53756">
    <property type="entry name" value="UDP-Glycosyltransferase/glycogen phosphorylase"/>
    <property type="match status" value="1"/>
</dbReference>
<dbReference type="InterPro" id="IPR028098">
    <property type="entry name" value="Glyco_trans_4-like_N"/>
</dbReference>
<proteinExistence type="predicted"/>
<dbReference type="PANTHER" id="PTHR46401">
    <property type="entry name" value="GLYCOSYLTRANSFERASE WBBK-RELATED"/>
    <property type="match status" value="1"/>
</dbReference>
<dbReference type="Pfam" id="PF13439">
    <property type="entry name" value="Glyco_transf_4"/>
    <property type="match status" value="1"/>
</dbReference>
<keyword evidence="1" id="KW-0808">Transferase</keyword>
<evidence type="ECO:0000259" key="2">
    <source>
        <dbReference type="Pfam" id="PF00534"/>
    </source>
</evidence>
<evidence type="ECO:0000313" key="4">
    <source>
        <dbReference type="EMBL" id="NYE56940.1"/>
    </source>
</evidence>
<dbReference type="Pfam" id="PF00534">
    <property type="entry name" value="Glycos_transf_1"/>
    <property type="match status" value="1"/>
</dbReference>
<evidence type="ECO:0000313" key="5">
    <source>
        <dbReference type="Proteomes" id="UP000604066"/>
    </source>
</evidence>
<keyword evidence="5" id="KW-1185">Reference proteome</keyword>
<feature type="domain" description="Glycosyl transferase family 1" evidence="2">
    <location>
        <begin position="186"/>
        <end position="347"/>
    </location>
</feature>
<dbReference type="CDD" id="cd03809">
    <property type="entry name" value="GT4_MtfB-like"/>
    <property type="match status" value="1"/>
</dbReference>
<protein>
    <submittedName>
        <fullName evidence="4">Glycosyltransferase involved in cell wall biosynthesis</fullName>
    </submittedName>
</protein>
<reference evidence="4 5" key="1">
    <citation type="submission" date="2020-07" db="EMBL/GenBank/DDBJ databases">
        <title>Genomic Encyclopedia of Type Strains, Phase III (KMG-III): the genomes of soil and plant-associated and newly described type strains.</title>
        <authorList>
            <person name="Whitman W."/>
        </authorList>
    </citation>
    <scope>NUCLEOTIDE SEQUENCE [LARGE SCALE GENOMIC DNA]</scope>
    <source>
        <strain evidence="4 5">DSM 11255</strain>
    </source>
</reference>
<evidence type="ECO:0000256" key="1">
    <source>
        <dbReference type="ARBA" id="ARBA00022679"/>
    </source>
</evidence>
<evidence type="ECO:0000259" key="3">
    <source>
        <dbReference type="Pfam" id="PF13439"/>
    </source>
</evidence>
<sequence>MKKIKIAIDGRSLKKISDGISNYTYNFIKYLPDDEKIEWFIFSNTENIVLPPEKRKIKIVTSKFRIPKAWLQINVPFLLSKLKIDVFWEPIQIAPIIKIKGCKVVLTVHDLTYKYFPETMTNSNFLNHKLFFTHSLKSADLILTVSHSTKNDILKEFKFIDEKKIEIIYPAVDNKVFYIQNEKLQNNVKGFNLSDEYILTVGSFEPRKNLMSVLIAYEELFQKGVKLPKLIMVGGNSWKSEELFRRIENSPIKENIFILGYVSNDDLRRLYNNAICLIYPSLYEGFGLPPLEAMTCGCPVIASNKASLPEVCGDAALYIDPFDIETIKDAIIKISKNKELQYNLRIKGLKECKKFSWEESAKKLFDIFIKLAYEK</sequence>
<dbReference type="PANTHER" id="PTHR46401:SF2">
    <property type="entry name" value="GLYCOSYLTRANSFERASE WBBK-RELATED"/>
    <property type="match status" value="1"/>
</dbReference>
<comment type="caution">
    <text evidence="4">The sequence shown here is derived from an EMBL/GenBank/DDBJ whole genome shotgun (WGS) entry which is preliminary data.</text>
</comment>
<organism evidence="4 5">
    <name type="scientific">Carboxydothermus ferrireducens DSM 11255</name>
    <dbReference type="NCBI Taxonomy" id="1119529"/>
    <lineage>
        <taxon>Bacteria</taxon>
        <taxon>Bacillati</taxon>
        <taxon>Bacillota</taxon>
        <taxon>Clostridia</taxon>
        <taxon>Thermoanaerobacterales</taxon>
        <taxon>Thermoanaerobacteraceae</taxon>
        <taxon>Carboxydothermus</taxon>
    </lineage>
</organism>
<dbReference type="Proteomes" id="UP000604066">
    <property type="component" value="Unassembled WGS sequence"/>
</dbReference>